<dbReference type="InterPro" id="IPR050638">
    <property type="entry name" value="AA-Vitamin_Transporters"/>
</dbReference>
<accession>A0A4Q2RAT8</accession>
<keyword evidence="5 6" id="KW-0472">Membrane</keyword>
<evidence type="ECO:0000256" key="1">
    <source>
        <dbReference type="ARBA" id="ARBA00004141"/>
    </source>
</evidence>
<feature type="transmembrane region" description="Helical" evidence="6">
    <location>
        <begin position="163"/>
        <end position="181"/>
    </location>
</feature>
<comment type="subcellular location">
    <subcellularLocation>
        <location evidence="1">Membrane</location>
        <topology evidence="1">Multi-pass membrane protein</topology>
    </subcellularLocation>
</comment>
<keyword evidence="4 6" id="KW-1133">Transmembrane helix</keyword>
<evidence type="ECO:0000256" key="5">
    <source>
        <dbReference type="ARBA" id="ARBA00023136"/>
    </source>
</evidence>
<dbReference type="Proteomes" id="UP000289411">
    <property type="component" value="Unassembled WGS sequence"/>
</dbReference>
<organism evidence="8 9">
    <name type="scientific">Lichenibacterium ramalinae</name>
    <dbReference type="NCBI Taxonomy" id="2316527"/>
    <lineage>
        <taxon>Bacteria</taxon>
        <taxon>Pseudomonadati</taxon>
        <taxon>Pseudomonadota</taxon>
        <taxon>Alphaproteobacteria</taxon>
        <taxon>Hyphomicrobiales</taxon>
        <taxon>Lichenihabitantaceae</taxon>
        <taxon>Lichenibacterium</taxon>
    </lineage>
</organism>
<gene>
    <name evidence="8" type="ORF">D3272_17905</name>
</gene>
<proteinExistence type="inferred from homology"/>
<dbReference type="EMBL" id="QYBC01000015">
    <property type="protein sequence ID" value="RYB03293.1"/>
    <property type="molecule type" value="Genomic_DNA"/>
</dbReference>
<feature type="transmembrane region" description="Helical" evidence="6">
    <location>
        <begin position="80"/>
        <end position="102"/>
    </location>
</feature>
<feature type="transmembrane region" description="Helical" evidence="6">
    <location>
        <begin position="39"/>
        <end position="59"/>
    </location>
</feature>
<keyword evidence="3 6" id="KW-0812">Transmembrane</keyword>
<evidence type="ECO:0000313" key="8">
    <source>
        <dbReference type="EMBL" id="RYB03293.1"/>
    </source>
</evidence>
<dbReference type="PANTHER" id="PTHR32322">
    <property type="entry name" value="INNER MEMBRANE TRANSPORTER"/>
    <property type="match status" value="1"/>
</dbReference>
<feature type="transmembrane region" description="Helical" evidence="6">
    <location>
        <begin position="137"/>
        <end position="157"/>
    </location>
</feature>
<protein>
    <recommendedName>
        <fullName evidence="7">EamA domain-containing protein</fullName>
    </recommendedName>
</protein>
<evidence type="ECO:0000256" key="4">
    <source>
        <dbReference type="ARBA" id="ARBA00022989"/>
    </source>
</evidence>
<dbReference type="InterPro" id="IPR000620">
    <property type="entry name" value="EamA_dom"/>
</dbReference>
<name>A0A4Q2RAT8_9HYPH</name>
<feature type="domain" description="EamA" evidence="7">
    <location>
        <begin position="15"/>
        <end position="153"/>
    </location>
</feature>
<feature type="transmembrane region" description="Helical" evidence="6">
    <location>
        <begin position="226"/>
        <end position="246"/>
    </location>
</feature>
<comment type="similarity">
    <text evidence="2">Belongs to the EamA transporter family.</text>
</comment>
<dbReference type="PANTHER" id="PTHR32322:SF2">
    <property type="entry name" value="EAMA DOMAIN-CONTAINING PROTEIN"/>
    <property type="match status" value="1"/>
</dbReference>
<evidence type="ECO:0000259" key="7">
    <source>
        <dbReference type="Pfam" id="PF00892"/>
    </source>
</evidence>
<evidence type="ECO:0000256" key="2">
    <source>
        <dbReference type="ARBA" id="ARBA00007362"/>
    </source>
</evidence>
<feature type="transmembrane region" description="Helical" evidence="6">
    <location>
        <begin position="286"/>
        <end position="305"/>
    </location>
</feature>
<feature type="transmembrane region" description="Helical" evidence="6">
    <location>
        <begin position="193"/>
        <end position="214"/>
    </location>
</feature>
<evidence type="ECO:0000256" key="6">
    <source>
        <dbReference type="SAM" id="Phobius"/>
    </source>
</evidence>
<feature type="transmembrane region" description="Helical" evidence="6">
    <location>
        <begin position="12"/>
        <end position="33"/>
    </location>
</feature>
<keyword evidence="9" id="KW-1185">Reference proteome</keyword>
<dbReference type="SUPFAM" id="SSF103481">
    <property type="entry name" value="Multidrug resistance efflux transporter EmrE"/>
    <property type="match status" value="2"/>
</dbReference>
<reference evidence="8 9" key="2">
    <citation type="submission" date="2019-02" db="EMBL/GenBank/DDBJ databases">
        <title>'Lichenibacterium ramalinii' gen. nov. sp. nov., 'Lichenibacterium minor' gen. nov. sp. nov.</title>
        <authorList>
            <person name="Pankratov T."/>
        </authorList>
    </citation>
    <scope>NUCLEOTIDE SEQUENCE [LARGE SCALE GENOMIC DNA]</scope>
    <source>
        <strain evidence="8 9">RmlP001</strain>
    </source>
</reference>
<dbReference type="OrthoDB" id="9806889at2"/>
<comment type="caution">
    <text evidence="8">The sequence shown here is derived from an EMBL/GenBank/DDBJ whole genome shotgun (WGS) entry which is preliminary data.</text>
</comment>
<dbReference type="InterPro" id="IPR037185">
    <property type="entry name" value="EmrE-like"/>
</dbReference>
<dbReference type="AlphaFoldDB" id="A0A4Q2RAT8"/>
<feature type="transmembrane region" description="Helical" evidence="6">
    <location>
        <begin position="108"/>
        <end position="130"/>
    </location>
</feature>
<feature type="domain" description="EamA" evidence="7">
    <location>
        <begin position="165"/>
        <end position="300"/>
    </location>
</feature>
<evidence type="ECO:0000256" key="3">
    <source>
        <dbReference type="ARBA" id="ARBA00022692"/>
    </source>
</evidence>
<evidence type="ECO:0000313" key="9">
    <source>
        <dbReference type="Proteomes" id="UP000289411"/>
    </source>
</evidence>
<dbReference type="Pfam" id="PF00892">
    <property type="entry name" value="EamA"/>
    <property type="match status" value="2"/>
</dbReference>
<dbReference type="GO" id="GO:0016020">
    <property type="term" value="C:membrane"/>
    <property type="evidence" value="ECO:0007669"/>
    <property type="project" value="UniProtKB-SubCell"/>
</dbReference>
<sequence>MSEPVSNQSLVTVKLILVQLFWAGTFVASEIALQTEPPAFTAVVRFVVTTSCYCGLLGLMNCRGSAATLPRLRRVTRRGWFVLAGMGFSGVFMYTLLLHAGLERTTAAYAALLIPTTQPIFTAALSRIVFRDPISAGTLAGLILGLAGASLVISQGAGSMSLLSANVTIIASAFAFSCYAVCSKLAPVELTSIETTTVSFLFGTLFLLPMPFIFREAIDITAATPRFWLSILYLVIFATLLPYLWWNEAVRAIGSAKTGVFTFLMPPLAVVLAAAVLGHAATTQQIVGGVLALAGVAFATTELPFRRRVTSQ</sequence>
<reference evidence="8 9" key="1">
    <citation type="submission" date="2018-09" db="EMBL/GenBank/DDBJ databases">
        <authorList>
            <person name="Grouzdev D.S."/>
            <person name="Krutkina M.S."/>
        </authorList>
    </citation>
    <scope>NUCLEOTIDE SEQUENCE [LARGE SCALE GENOMIC DNA]</scope>
    <source>
        <strain evidence="8 9">RmlP001</strain>
    </source>
</reference>
<feature type="transmembrane region" description="Helical" evidence="6">
    <location>
        <begin position="258"/>
        <end position="280"/>
    </location>
</feature>